<keyword evidence="1" id="KW-1133">Transmembrane helix</keyword>
<dbReference type="KEGG" id="snep:Enr13x_32880"/>
<keyword evidence="3" id="KW-1185">Reference proteome</keyword>
<evidence type="ECO:0000256" key="1">
    <source>
        <dbReference type="SAM" id="Phobius"/>
    </source>
</evidence>
<dbReference type="EMBL" id="CP037423">
    <property type="protein sequence ID" value="QDV43431.1"/>
    <property type="molecule type" value="Genomic_DNA"/>
</dbReference>
<protein>
    <submittedName>
        <fullName evidence="2">Uncharacterized protein</fullName>
    </submittedName>
</protein>
<evidence type="ECO:0000313" key="3">
    <source>
        <dbReference type="Proteomes" id="UP000319004"/>
    </source>
</evidence>
<feature type="transmembrane region" description="Helical" evidence="1">
    <location>
        <begin position="58"/>
        <end position="77"/>
    </location>
</feature>
<feature type="transmembrane region" description="Helical" evidence="1">
    <location>
        <begin position="84"/>
        <end position="104"/>
    </location>
</feature>
<organism evidence="2 3">
    <name type="scientific">Stieleria neptunia</name>
    <dbReference type="NCBI Taxonomy" id="2527979"/>
    <lineage>
        <taxon>Bacteria</taxon>
        <taxon>Pseudomonadati</taxon>
        <taxon>Planctomycetota</taxon>
        <taxon>Planctomycetia</taxon>
        <taxon>Pirellulales</taxon>
        <taxon>Pirellulaceae</taxon>
        <taxon>Stieleria</taxon>
    </lineage>
</organism>
<dbReference type="RefSeq" id="WP_145387584.1">
    <property type="nucleotide sequence ID" value="NZ_CP037423.1"/>
</dbReference>
<evidence type="ECO:0000313" key="2">
    <source>
        <dbReference type="EMBL" id="QDV43431.1"/>
    </source>
</evidence>
<keyword evidence="1" id="KW-0472">Membrane</keyword>
<gene>
    <name evidence="2" type="ORF">Enr13x_32880</name>
</gene>
<dbReference type="AlphaFoldDB" id="A0A518HRL3"/>
<reference evidence="2 3" key="1">
    <citation type="submission" date="2019-03" db="EMBL/GenBank/DDBJ databases">
        <title>Deep-cultivation of Planctomycetes and their phenomic and genomic characterization uncovers novel biology.</title>
        <authorList>
            <person name="Wiegand S."/>
            <person name="Jogler M."/>
            <person name="Boedeker C."/>
            <person name="Pinto D."/>
            <person name="Vollmers J."/>
            <person name="Rivas-Marin E."/>
            <person name="Kohn T."/>
            <person name="Peeters S.H."/>
            <person name="Heuer A."/>
            <person name="Rast P."/>
            <person name="Oberbeckmann S."/>
            <person name="Bunk B."/>
            <person name="Jeske O."/>
            <person name="Meyerdierks A."/>
            <person name="Storesund J.E."/>
            <person name="Kallscheuer N."/>
            <person name="Luecker S."/>
            <person name="Lage O.M."/>
            <person name="Pohl T."/>
            <person name="Merkel B.J."/>
            <person name="Hornburger P."/>
            <person name="Mueller R.-W."/>
            <person name="Bruemmer F."/>
            <person name="Labrenz M."/>
            <person name="Spormann A.M."/>
            <person name="Op den Camp H."/>
            <person name="Overmann J."/>
            <person name="Amann R."/>
            <person name="Jetten M.S.M."/>
            <person name="Mascher T."/>
            <person name="Medema M.H."/>
            <person name="Devos D.P."/>
            <person name="Kaster A.-K."/>
            <person name="Ovreas L."/>
            <person name="Rohde M."/>
            <person name="Galperin M.Y."/>
            <person name="Jogler C."/>
        </authorList>
    </citation>
    <scope>NUCLEOTIDE SEQUENCE [LARGE SCALE GENOMIC DNA]</scope>
    <source>
        <strain evidence="2 3">Enr13</strain>
    </source>
</reference>
<sequence length="149" mass="16060">MAAEPPDLNPYAPPSTVSDTPLIDAAPIQAPWLRRFIAVQAIVIVASLAVEAYEHESIVGSGPIFSLVGLIIAMLAFRNRDHASMIFGGSAIAFASLIVFLINYNSWGPPQGDRPITILSFIYAAFALPYSAWFVSTRSKAAVNHSSFH</sequence>
<name>A0A518HRL3_9BACT</name>
<dbReference type="Proteomes" id="UP000319004">
    <property type="component" value="Chromosome"/>
</dbReference>
<dbReference type="OrthoDB" id="285936at2"/>
<keyword evidence="1" id="KW-0812">Transmembrane</keyword>
<feature type="transmembrane region" description="Helical" evidence="1">
    <location>
        <begin position="116"/>
        <end position="135"/>
    </location>
</feature>
<proteinExistence type="predicted"/>
<accession>A0A518HRL3</accession>